<dbReference type="EMBL" id="VOBR01000009">
    <property type="protein sequence ID" value="TWP51142.1"/>
    <property type="molecule type" value="Genomic_DNA"/>
</dbReference>
<feature type="compositionally biased region" description="Low complexity" evidence="1">
    <location>
        <begin position="125"/>
        <end position="194"/>
    </location>
</feature>
<dbReference type="PROSITE" id="PS51257">
    <property type="entry name" value="PROKAR_LIPOPROTEIN"/>
    <property type="match status" value="1"/>
</dbReference>
<gene>
    <name evidence="3" type="ORF">FKR81_16075</name>
</gene>
<dbReference type="AlphaFoldDB" id="A0A563EU85"/>
<evidence type="ECO:0008006" key="5">
    <source>
        <dbReference type="Google" id="ProtNLM"/>
    </source>
</evidence>
<evidence type="ECO:0000313" key="3">
    <source>
        <dbReference type="EMBL" id="TWP51142.1"/>
    </source>
</evidence>
<sequence>MNSKVSRRLVATAALAAGLGLFAAGCSAGQVTQTDTQVAAVDGASGDVGSLGVRNAMLAYPHEGNRYQAGEDAPVILVIANSGATPDKLLSISSPFATGDAEIEGVADLPGQFALRADAEGAEHSTGSSTPHPTSSSAAHSSSSAHGTSSSTPSVTGTSTPGSSSVAPSSTGSPSGSASGSSSVKPTTSSSKAASDLPVGKIKIVLKGLVQDVVAGQTIKVTFLFEKAGPLTLDVPVAPSSEARVSEGHEGGH</sequence>
<proteinExistence type="predicted"/>
<dbReference type="OrthoDB" id="5188566at2"/>
<evidence type="ECO:0000313" key="4">
    <source>
        <dbReference type="Proteomes" id="UP000316639"/>
    </source>
</evidence>
<dbReference type="RefSeq" id="WP_146352714.1">
    <property type="nucleotide sequence ID" value="NZ_VOBR01000009.1"/>
</dbReference>
<reference evidence="3 4" key="1">
    <citation type="submission" date="2019-07" db="EMBL/GenBank/DDBJ databases">
        <title>Lentzea xizangensis sp. nov., isolated from Qinghai-Tibetan Plateau Soils.</title>
        <authorList>
            <person name="Huang J."/>
        </authorList>
    </citation>
    <scope>NUCLEOTIDE SEQUENCE [LARGE SCALE GENOMIC DNA]</scope>
    <source>
        <strain evidence="3 4">FXJ1.1311</strain>
    </source>
</reference>
<comment type="caution">
    <text evidence="3">The sequence shown here is derived from an EMBL/GenBank/DDBJ whole genome shotgun (WGS) entry which is preliminary data.</text>
</comment>
<feature type="region of interest" description="Disordered" evidence="1">
    <location>
        <begin position="119"/>
        <end position="194"/>
    </location>
</feature>
<feature type="signal peptide" evidence="2">
    <location>
        <begin position="1"/>
        <end position="28"/>
    </location>
</feature>
<evidence type="ECO:0000256" key="2">
    <source>
        <dbReference type="SAM" id="SignalP"/>
    </source>
</evidence>
<feature type="chain" id="PRO_5038930356" description="Copper(I)-binding protein" evidence="2">
    <location>
        <begin position="29"/>
        <end position="253"/>
    </location>
</feature>
<dbReference type="SUPFAM" id="SSF110087">
    <property type="entry name" value="DR1885-like metal-binding protein"/>
    <property type="match status" value="1"/>
</dbReference>
<dbReference type="Pfam" id="PF04314">
    <property type="entry name" value="PCuAC"/>
    <property type="match status" value="1"/>
</dbReference>
<accession>A0A563EU85</accession>
<dbReference type="InterPro" id="IPR007410">
    <property type="entry name" value="LpqE-like"/>
</dbReference>
<name>A0A563EU85_9PSEU</name>
<evidence type="ECO:0000256" key="1">
    <source>
        <dbReference type="SAM" id="MobiDB-lite"/>
    </source>
</evidence>
<dbReference type="Gene3D" id="2.60.40.1890">
    <property type="entry name" value="PCu(A)C copper chaperone"/>
    <property type="match status" value="1"/>
</dbReference>
<keyword evidence="2" id="KW-0732">Signal</keyword>
<protein>
    <recommendedName>
        <fullName evidence="5">Copper(I)-binding protein</fullName>
    </recommendedName>
</protein>
<keyword evidence="4" id="KW-1185">Reference proteome</keyword>
<dbReference type="Proteomes" id="UP000316639">
    <property type="component" value="Unassembled WGS sequence"/>
</dbReference>
<dbReference type="InterPro" id="IPR036182">
    <property type="entry name" value="PCuAC_sf"/>
</dbReference>
<organism evidence="3 4">
    <name type="scientific">Lentzea tibetensis</name>
    <dbReference type="NCBI Taxonomy" id="2591470"/>
    <lineage>
        <taxon>Bacteria</taxon>
        <taxon>Bacillati</taxon>
        <taxon>Actinomycetota</taxon>
        <taxon>Actinomycetes</taxon>
        <taxon>Pseudonocardiales</taxon>
        <taxon>Pseudonocardiaceae</taxon>
        <taxon>Lentzea</taxon>
    </lineage>
</organism>